<feature type="transmembrane region" description="Helical" evidence="6">
    <location>
        <begin position="696"/>
        <end position="714"/>
    </location>
</feature>
<keyword evidence="2" id="KW-0813">Transport</keyword>
<keyword evidence="4 6" id="KW-1133">Transmembrane helix</keyword>
<feature type="transmembrane region" description="Helical" evidence="6">
    <location>
        <begin position="487"/>
        <end position="510"/>
    </location>
</feature>
<evidence type="ECO:0000256" key="5">
    <source>
        <dbReference type="ARBA" id="ARBA00023136"/>
    </source>
</evidence>
<feature type="transmembrane region" description="Helical" evidence="6">
    <location>
        <begin position="302"/>
        <end position="326"/>
    </location>
</feature>
<dbReference type="InterPro" id="IPR004680">
    <property type="entry name" value="Cit_transptr-like_dom"/>
</dbReference>
<reference evidence="8" key="2">
    <citation type="submission" date="2025-09" db="UniProtKB">
        <authorList>
            <consortium name="Ensembl"/>
        </authorList>
    </citation>
    <scope>IDENTIFICATION</scope>
</reference>
<feature type="transmembrane region" description="Helical" evidence="6">
    <location>
        <begin position="401"/>
        <end position="419"/>
    </location>
</feature>
<dbReference type="CDD" id="cd01116">
    <property type="entry name" value="P_permease"/>
    <property type="match status" value="1"/>
</dbReference>
<feature type="transmembrane region" description="Helical" evidence="6">
    <location>
        <begin position="369"/>
        <end position="389"/>
    </location>
</feature>
<dbReference type="InterPro" id="IPR051475">
    <property type="entry name" value="Diverse_Ion_Transporter"/>
</dbReference>
<comment type="subcellular location">
    <subcellularLocation>
        <location evidence="1">Membrane</location>
        <topology evidence="1">Multi-pass membrane protein</topology>
    </subcellularLocation>
</comment>
<keyword evidence="9" id="KW-1185">Reference proteome</keyword>
<dbReference type="PANTHER" id="PTHR43568">
    <property type="entry name" value="P PROTEIN"/>
    <property type="match status" value="1"/>
</dbReference>
<evidence type="ECO:0000256" key="1">
    <source>
        <dbReference type="ARBA" id="ARBA00004141"/>
    </source>
</evidence>
<feature type="transmembrane region" description="Helical" evidence="6">
    <location>
        <begin position="625"/>
        <end position="642"/>
    </location>
</feature>
<feature type="transmembrane region" description="Helical" evidence="6">
    <location>
        <begin position="597"/>
        <end position="619"/>
    </location>
</feature>
<sequence>MYLENKTSLEIEMSQTASQGHQGRSSLRSPKAVAGNFGELCLLEGISERLDTQKLQQSAGQCVIHTEGFVPIRQEDGNNFSAVNILRGKTNSANLTERSPLLRFSQDDSITYMTLHDPSFVGVEEPWNNGSLDVERRYRLGSEVTSLSLSRSSSSEKYDPLDNLNLSFRFTIPAVILFKIYNPWRMVAVSPTESFSMNVTDFRDNALLKLQVAGPFAGGMIDLTTQEYILIQVEQTEQPGQRRRRTQQVTHNWTIPLHAERSDQIVETKTFEMLSSDPIAITIQAFLQDNEVVPLSMTHQSLYVSVETQVAIAGIILAGVYVLIIFEIVHRTLAAMLGSLAALAALSIIGNRPSLVTVVEWIDYETLALLFGMMVLVAIFSETGFFDYCAVKAYQLARGRVWPMIIILCLIAAILSAFLDNVTTMMLFTPVTIRLCEVLNLDPRHVLIAEVIFTNIGGAATAVGDPPNVIIVSNQDLRREGIDFASFTGYMFLGICLVLFTSFPFLRMLYWNKKLYNKESIEIVELKHEILVWRQTAQRINPASREETAVKCLLMQKVLNLESLLRKMMKTFQRLKKAQEHRTLRITLSHRITDKVLLVKCVSVLGVVIFMFFLNSFVPSIHLDLGWIAILGALWLLVLADIQDFEIILHRVEWATLLFFAGLFVLMEALAQLQLIDYIGEQTALLIKAVPEDQRLAIAIILVMWVSALASSLIDNIPFTATMIPVLINLSQDADVNLPVKPLIFALAMGACLGGNGTLIGASANVVCAGIAEQHGYGFSFMEFFKLGFPMMIMTCMIGMCYLLATHIGLGWNM</sequence>
<keyword evidence="5 6" id="KW-0472">Membrane</keyword>
<keyword evidence="3 6" id="KW-0812">Transmembrane</keyword>
<dbReference type="GO" id="GO:0030318">
    <property type="term" value="P:melanocyte differentiation"/>
    <property type="evidence" value="ECO:0007669"/>
    <property type="project" value="TreeGrafter"/>
</dbReference>
<dbReference type="Proteomes" id="UP000472276">
    <property type="component" value="Unassembled WGS sequence"/>
</dbReference>
<evidence type="ECO:0000259" key="7">
    <source>
        <dbReference type="Pfam" id="PF03600"/>
    </source>
</evidence>
<evidence type="ECO:0000256" key="4">
    <source>
        <dbReference type="ARBA" id="ARBA00022989"/>
    </source>
</evidence>
<dbReference type="PANTHER" id="PTHR43568:SF1">
    <property type="entry name" value="P PROTEIN"/>
    <property type="match status" value="1"/>
</dbReference>
<dbReference type="AlphaFoldDB" id="A0A668RS99"/>
<evidence type="ECO:0000256" key="6">
    <source>
        <dbReference type="SAM" id="Phobius"/>
    </source>
</evidence>
<feature type="transmembrane region" description="Helical" evidence="6">
    <location>
        <begin position="333"/>
        <end position="349"/>
    </location>
</feature>
<dbReference type="Ensembl" id="ENSOABT00000007377.2">
    <property type="protein sequence ID" value="ENSOABP00000007128.1"/>
    <property type="gene ID" value="ENSOABG00000003920.2"/>
</dbReference>
<evidence type="ECO:0000256" key="2">
    <source>
        <dbReference type="ARBA" id="ARBA00022448"/>
    </source>
</evidence>
<reference evidence="8" key="1">
    <citation type="submission" date="2025-08" db="UniProtKB">
        <authorList>
            <consortium name="Ensembl"/>
        </authorList>
    </citation>
    <scope>IDENTIFICATION</scope>
</reference>
<name>A0A668RS99_OREAU</name>
<dbReference type="Pfam" id="PF03600">
    <property type="entry name" value="CitMHS"/>
    <property type="match status" value="1"/>
</dbReference>
<accession>A0A668RS99</accession>
<dbReference type="GO" id="GO:0033162">
    <property type="term" value="C:melanosome membrane"/>
    <property type="evidence" value="ECO:0007669"/>
    <property type="project" value="TreeGrafter"/>
</dbReference>
<feature type="transmembrane region" description="Helical" evidence="6">
    <location>
        <begin position="787"/>
        <end position="810"/>
    </location>
</feature>
<evidence type="ECO:0000313" key="8">
    <source>
        <dbReference type="Ensembl" id="ENSOABP00000007128.1"/>
    </source>
</evidence>
<gene>
    <name evidence="8" type="primary">OCA2</name>
</gene>
<dbReference type="GO" id="GO:0042438">
    <property type="term" value="P:melanin biosynthetic process"/>
    <property type="evidence" value="ECO:0007669"/>
    <property type="project" value="TreeGrafter"/>
</dbReference>
<protein>
    <recommendedName>
        <fullName evidence="7">Citrate transporter-like domain-containing protein</fullName>
    </recommendedName>
</protein>
<evidence type="ECO:0000313" key="9">
    <source>
        <dbReference type="Proteomes" id="UP000472276"/>
    </source>
</evidence>
<feature type="transmembrane region" description="Helical" evidence="6">
    <location>
        <begin position="654"/>
        <end position="676"/>
    </location>
</feature>
<proteinExistence type="predicted"/>
<feature type="domain" description="Citrate transporter-like" evidence="7">
    <location>
        <begin position="321"/>
        <end position="750"/>
    </location>
</feature>
<organism evidence="8 9">
    <name type="scientific">Oreochromis aureus</name>
    <name type="common">Israeli tilapia</name>
    <name type="synonym">Chromis aureus</name>
    <dbReference type="NCBI Taxonomy" id="47969"/>
    <lineage>
        <taxon>Eukaryota</taxon>
        <taxon>Metazoa</taxon>
        <taxon>Chordata</taxon>
        <taxon>Craniata</taxon>
        <taxon>Vertebrata</taxon>
        <taxon>Euteleostomi</taxon>
        <taxon>Actinopterygii</taxon>
        <taxon>Neopterygii</taxon>
        <taxon>Teleostei</taxon>
        <taxon>Neoteleostei</taxon>
        <taxon>Acanthomorphata</taxon>
        <taxon>Ovalentaria</taxon>
        <taxon>Cichlomorphae</taxon>
        <taxon>Cichliformes</taxon>
        <taxon>Cichlidae</taxon>
        <taxon>African cichlids</taxon>
        <taxon>Pseudocrenilabrinae</taxon>
        <taxon>Oreochromini</taxon>
        <taxon>Oreochromis</taxon>
    </lineage>
</organism>
<evidence type="ECO:0000256" key="3">
    <source>
        <dbReference type="ARBA" id="ARBA00022692"/>
    </source>
</evidence>
<dbReference type="GO" id="GO:0055085">
    <property type="term" value="P:transmembrane transport"/>
    <property type="evidence" value="ECO:0007669"/>
    <property type="project" value="InterPro"/>
</dbReference>